<dbReference type="InterPro" id="IPR011604">
    <property type="entry name" value="PDDEXK-like_dom_sf"/>
</dbReference>
<evidence type="ECO:0000313" key="1">
    <source>
        <dbReference type="EMBL" id="GIH86444.1"/>
    </source>
</evidence>
<dbReference type="Gene3D" id="3.90.320.10">
    <property type="match status" value="1"/>
</dbReference>
<evidence type="ECO:0000313" key="2">
    <source>
        <dbReference type="Proteomes" id="UP000655044"/>
    </source>
</evidence>
<dbReference type="RefSeq" id="WP_189243017.1">
    <property type="nucleotide sequence ID" value="NZ_BMQP01000026.1"/>
</dbReference>
<sequence>MSAPTASAAVREVIGDLEAALKHAITHQPRSLQQRLGPSEIGSECDRQLGYRLAGVPRVNPYLPWLAYIGTAMHAQLAGDLSGRVLPNGARVLVEQKVGVGRIGNDDIDGTSDIYIGAADGRTGIVFDWKLVGKTPLQYYRVHGPGPRYRVQVHTYGYGFRRRGLPVTDVGIGFLPRSQEFVHRHWWYEPYDEQIALNAIKRADAIATAITTAGPALLPLLRTAEAECAYCPWFRPGSRDLTRSCPGAGALLTSLSALI</sequence>
<comment type="caution">
    <text evidence="1">The sequence shown here is derived from an EMBL/GenBank/DDBJ whole genome shotgun (WGS) entry which is preliminary data.</text>
</comment>
<keyword evidence="2" id="KW-1185">Reference proteome</keyword>
<reference evidence="1" key="1">
    <citation type="submission" date="2021-01" db="EMBL/GenBank/DDBJ databases">
        <title>Whole genome shotgun sequence of Planobispora rosea NBRC 15558.</title>
        <authorList>
            <person name="Komaki H."/>
            <person name="Tamura T."/>
        </authorList>
    </citation>
    <scope>NUCLEOTIDE SEQUENCE</scope>
    <source>
        <strain evidence="1">NBRC 15558</strain>
    </source>
</reference>
<dbReference type="Proteomes" id="UP000655044">
    <property type="component" value="Unassembled WGS sequence"/>
</dbReference>
<dbReference type="EMBL" id="BOOI01000046">
    <property type="protein sequence ID" value="GIH86444.1"/>
    <property type="molecule type" value="Genomic_DNA"/>
</dbReference>
<proteinExistence type="predicted"/>
<gene>
    <name evidence="1" type="ORF">Pro02_48520</name>
</gene>
<dbReference type="AlphaFoldDB" id="A0A8J3S429"/>
<organism evidence="1 2">
    <name type="scientific">Planobispora rosea</name>
    <dbReference type="NCBI Taxonomy" id="35762"/>
    <lineage>
        <taxon>Bacteria</taxon>
        <taxon>Bacillati</taxon>
        <taxon>Actinomycetota</taxon>
        <taxon>Actinomycetes</taxon>
        <taxon>Streptosporangiales</taxon>
        <taxon>Streptosporangiaceae</taxon>
        <taxon>Planobispora</taxon>
    </lineage>
</organism>
<protein>
    <recommendedName>
        <fullName evidence="3">PD-(D/E)XK endonuclease-like domain-containing protein</fullName>
    </recommendedName>
</protein>
<accession>A0A8J3S429</accession>
<evidence type="ECO:0008006" key="3">
    <source>
        <dbReference type="Google" id="ProtNLM"/>
    </source>
</evidence>
<name>A0A8J3S429_PLARO</name>